<evidence type="ECO:0000313" key="1">
    <source>
        <dbReference type="EMBL" id="GBM06015.1"/>
    </source>
</evidence>
<protein>
    <submittedName>
        <fullName evidence="1">Uncharacterized protein</fullName>
    </submittedName>
</protein>
<comment type="caution">
    <text evidence="1">The sequence shown here is derived from an EMBL/GenBank/DDBJ whole genome shotgun (WGS) entry which is preliminary data.</text>
</comment>
<evidence type="ECO:0000313" key="2">
    <source>
        <dbReference type="Proteomes" id="UP000499080"/>
    </source>
</evidence>
<organism evidence="1 2">
    <name type="scientific">Araneus ventricosus</name>
    <name type="common">Orbweaver spider</name>
    <name type="synonym">Epeira ventricosa</name>
    <dbReference type="NCBI Taxonomy" id="182803"/>
    <lineage>
        <taxon>Eukaryota</taxon>
        <taxon>Metazoa</taxon>
        <taxon>Ecdysozoa</taxon>
        <taxon>Arthropoda</taxon>
        <taxon>Chelicerata</taxon>
        <taxon>Arachnida</taxon>
        <taxon>Araneae</taxon>
        <taxon>Araneomorphae</taxon>
        <taxon>Entelegynae</taxon>
        <taxon>Araneoidea</taxon>
        <taxon>Araneidae</taxon>
        <taxon>Araneus</taxon>
    </lineage>
</organism>
<gene>
    <name evidence="1" type="ORF">AVEN_49404_1</name>
</gene>
<keyword evidence="2" id="KW-1185">Reference proteome</keyword>
<reference evidence="1 2" key="1">
    <citation type="journal article" date="2019" name="Sci. Rep.">
        <title>Orb-weaving spider Araneus ventricosus genome elucidates the spidroin gene catalogue.</title>
        <authorList>
            <person name="Kono N."/>
            <person name="Nakamura H."/>
            <person name="Ohtoshi R."/>
            <person name="Moran D.A.P."/>
            <person name="Shinohara A."/>
            <person name="Yoshida Y."/>
            <person name="Fujiwara M."/>
            <person name="Mori M."/>
            <person name="Tomita M."/>
            <person name="Arakawa K."/>
        </authorList>
    </citation>
    <scope>NUCLEOTIDE SEQUENCE [LARGE SCALE GENOMIC DNA]</scope>
</reference>
<dbReference type="AlphaFoldDB" id="A0A4Y2CRV8"/>
<dbReference type="EMBL" id="BGPR01000222">
    <property type="protein sequence ID" value="GBM06015.1"/>
    <property type="molecule type" value="Genomic_DNA"/>
</dbReference>
<sequence length="117" mass="13177">MENVLLSRFLWHSYLNHPGLARSRPVHLSDGRCNSSSAEAGGLLSITGHGPTPPAGSTHYHWQRQAPTIILPTKEGRPLLLIRRLLIYVLVLPPPVGRFPWYTNTQELKNVMRSFCL</sequence>
<accession>A0A4Y2CRV8</accession>
<dbReference type="Proteomes" id="UP000499080">
    <property type="component" value="Unassembled WGS sequence"/>
</dbReference>
<proteinExistence type="predicted"/>
<name>A0A4Y2CRV8_ARAVE</name>